<dbReference type="OrthoDB" id="9806939at2"/>
<accession>A0A8J2Z2F6</accession>
<dbReference type="InterPro" id="IPR006143">
    <property type="entry name" value="RND_pump_MFP"/>
</dbReference>
<comment type="similarity">
    <text evidence="1">Belongs to the membrane fusion protein (MFP) (TC 8.A.1) family.</text>
</comment>
<gene>
    <name evidence="4" type="ORF">GCM10010995_01810</name>
</gene>
<dbReference type="PANTHER" id="PTHR30469:SF15">
    <property type="entry name" value="HLYD FAMILY OF SECRETION PROTEINS"/>
    <property type="match status" value="1"/>
</dbReference>
<protein>
    <submittedName>
        <fullName evidence="4">MexH family multidrug efflux RND transporter periplasmic adaptor subunit</fullName>
    </submittedName>
</protein>
<dbReference type="Proteomes" id="UP000636949">
    <property type="component" value="Unassembled WGS sequence"/>
</dbReference>
<dbReference type="NCBIfam" id="TIGR01730">
    <property type="entry name" value="RND_mfp"/>
    <property type="match status" value="1"/>
</dbReference>
<sequence length="349" mass="38638">MCSNKKKLFFILTPVILLIVVAIIGYYLIIPNKSTLPPQKPVTTVSVSKLHKQKIALPIITYGKTIIPTEVTLQSQVNASIAKINFKPGEHVKKGQLLFELTPTDITNQLKRLSAKLELSKEQFDRLQKLNELYKGGVSTIDLIQAKTNYQQDLSQLQDAHAIYQIVAPIDGVISDTFIAIGDFVQTGTSLAKITPDTNLQLIYQISSDNISKLKLNQKVLFYPNNSAQSYTAHVSYIAASLDPQTYNLQLRADFDQHTPLLANTFGKVEQFPDAQNVFLVAQNLVQTDSKGFFVYTLANGKVTKQYVLTGLPLANGKIVINSGVNDWDILITSNPNELSEGQSVKVKS</sequence>
<name>A0A8J2Z2F6_9GAMM</name>
<reference evidence="4" key="2">
    <citation type="submission" date="2020-09" db="EMBL/GenBank/DDBJ databases">
        <authorList>
            <person name="Sun Q."/>
            <person name="Zhou Y."/>
        </authorList>
    </citation>
    <scope>NUCLEOTIDE SEQUENCE</scope>
    <source>
        <strain evidence="4">CGMCC 1.15758</strain>
    </source>
</reference>
<organism evidence="4 5">
    <name type="scientific">Cysteiniphilum litorale</name>
    <dbReference type="NCBI Taxonomy" id="2056700"/>
    <lineage>
        <taxon>Bacteria</taxon>
        <taxon>Pseudomonadati</taxon>
        <taxon>Pseudomonadota</taxon>
        <taxon>Gammaproteobacteria</taxon>
        <taxon>Thiotrichales</taxon>
        <taxon>Fastidiosibacteraceae</taxon>
        <taxon>Cysteiniphilum</taxon>
    </lineage>
</organism>
<dbReference type="AlphaFoldDB" id="A0A8J2Z2F6"/>
<keyword evidence="2" id="KW-0472">Membrane</keyword>
<evidence type="ECO:0000256" key="1">
    <source>
        <dbReference type="ARBA" id="ARBA00009477"/>
    </source>
</evidence>
<evidence type="ECO:0000256" key="2">
    <source>
        <dbReference type="SAM" id="Phobius"/>
    </source>
</evidence>
<keyword evidence="5" id="KW-1185">Reference proteome</keyword>
<proteinExistence type="inferred from homology"/>
<dbReference type="Gene3D" id="2.40.420.20">
    <property type="match status" value="1"/>
</dbReference>
<reference evidence="4" key="1">
    <citation type="journal article" date="2014" name="Int. J. Syst. Evol. Microbiol.">
        <title>Complete genome sequence of Corynebacterium casei LMG S-19264T (=DSM 44701T), isolated from a smear-ripened cheese.</title>
        <authorList>
            <consortium name="US DOE Joint Genome Institute (JGI-PGF)"/>
            <person name="Walter F."/>
            <person name="Albersmeier A."/>
            <person name="Kalinowski J."/>
            <person name="Ruckert C."/>
        </authorList>
    </citation>
    <scope>NUCLEOTIDE SEQUENCE</scope>
    <source>
        <strain evidence="4">CGMCC 1.15758</strain>
    </source>
</reference>
<dbReference type="GO" id="GO:0015562">
    <property type="term" value="F:efflux transmembrane transporter activity"/>
    <property type="evidence" value="ECO:0007669"/>
    <property type="project" value="TreeGrafter"/>
</dbReference>
<dbReference type="Gene3D" id="2.40.30.170">
    <property type="match status" value="1"/>
</dbReference>
<dbReference type="Gene3D" id="2.40.50.100">
    <property type="match status" value="1"/>
</dbReference>
<dbReference type="RefSeq" id="WP_117001215.1">
    <property type="nucleotide sequence ID" value="NZ_BMJS01000001.1"/>
</dbReference>
<dbReference type="Pfam" id="PF25917">
    <property type="entry name" value="BSH_RND"/>
    <property type="match status" value="1"/>
</dbReference>
<dbReference type="SUPFAM" id="SSF111369">
    <property type="entry name" value="HlyD-like secretion proteins"/>
    <property type="match status" value="1"/>
</dbReference>
<evidence type="ECO:0000313" key="4">
    <source>
        <dbReference type="EMBL" id="GGF88212.1"/>
    </source>
</evidence>
<dbReference type="InterPro" id="IPR058625">
    <property type="entry name" value="MdtA-like_BSH"/>
</dbReference>
<keyword evidence="2" id="KW-1133">Transmembrane helix</keyword>
<comment type="caution">
    <text evidence="4">The sequence shown here is derived from an EMBL/GenBank/DDBJ whole genome shotgun (WGS) entry which is preliminary data.</text>
</comment>
<dbReference type="PANTHER" id="PTHR30469">
    <property type="entry name" value="MULTIDRUG RESISTANCE PROTEIN MDTA"/>
    <property type="match status" value="1"/>
</dbReference>
<dbReference type="Gene3D" id="1.10.287.470">
    <property type="entry name" value="Helix hairpin bin"/>
    <property type="match status" value="1"/>
</dbReference>
<evidence type="ECO:0000259" key="3">
    <source>
        <dbReference type="Pfam" id="PF25917"/>
    </source>
</evidence>
<feature type="domain" description="Multidrug resistance protein MdtA-like barrel-sandwich hybrid" evidence="3">
    <location>
        <begin position="70"/>
        <end position="195"/>
    </location>
</feature>
<feature type="transmembrane region" description="Helical" evidence="2">
    <location>
        <begin position="7"/>
        <end position="29"/>
    </location>
</feature>
<evidence type="ECO:0000313" key="5">
    <source>
        <dbReference type="Proteomes" id="UP000636949"/>
    </source>
</evidence>
<dbReference type="GO" id="GO:1990281">
    <property type="term" value="C:efflux pump complex"/>
    <property type="evidence" value="ECO:0007669"/>
    <property type="project" value="TreeGrafter"/>
</dbReference>
<dbReference type="EMBL" id="BMJS01000001">
    <property type="protein sequence ID" value="GGF88212.1"/>
    <property type="molecule type" value="Genomic_DNA"/>
</dbReference>
<keyword evidence="2" id="KW-0812">Transmembrane</keyword>